<feature type="region of interest" description="Disordered" evidence="1">
    <location>
        <begin position="466"/>
        <end position="496"/>
    </location>
</feature>
<dbReference type="OrthoDB" id="3941134at2759"/>
<feature type="compositionally biased region" description="Basic and acidic residues" evidence="1">
    <location>
        <begin position="235"/>
        <end position="244"/>
    </location>
</feature>
<evidence type="ECO:0000313" key="3">
    <source>
        <dbReference type="Proteomes" id="UP000800235"/>
    </source>
</evidence>
<feature type="compositionally biased region" description="Polar residues" evidence="1">
    <location>
        <begin position="415"/>
        <end position="428"/>
    </location>
</feature>
<evidence type="ECO:0000313" key="2">
    <source>
        <dbReference type="EMBL" id="KAF2436860.1"/>
    </source>
</evidence>
<comment type="caution">
    <text evidence="2">The sequence shown here is derived from an EMBL/GenBank/DDBJ whole genome shotgun (WGS) entry which is preliminary data.</text>
</comment>
<feature type="compositionally biased region" description="Basic and acidic residues" evidence="1">
    <location>
        <begin position="13"/>
        <end position="24"/>
    </location>
</feature>
<reference evidence="2" key="1">
    <citation type="journal article" date="2020" name="Stud. Mycol.">
        <title>101 Dothideomycetes genomes: a test case for predicting lifestyles and emergence of pathogens.</title>
        <authorList>
            <person name="Haridas S."/>
            <person name="Albert R."/>
            <person name="Binder M."/>
            <person name="Bloem J."/>
            <person name="Labutti K."/>
            <person name="Salamov A."/>
            <person name="Andreopoulos B."/>
            <person name="Baker S."/>
            <person name="Barry K."/>
            <person name="Bills G."/>
            <person name="Bluhm B."/>
            <person name="Cannon C."/>
            <person name="Castanera R."/>
            <person name="Culley D."/>
            <person name="Daum C."/>
            <person name="Ezra D."/>
            <person name="Gonzalez J."/>
            <person name="Henrissat B."/>
            <person name="Kuo A."/>
            <person name="Liang C."/>
            <person name="Lipzen A."/>
            <person name="Lutzoni F."/>
            <person name="Magnuson J."/>
            <person name="Mondo S."/>
            <person name="Nolan M."/>
            <person name="Ohm R."/>
            <person name="Pangilinan J."/>
            <person name="Park H.-J."/>
            <person name="Ramirez L."/>
            <person name="Alfaro M."/>
            <person name="Sun H."/>
            <person name="Tritt A."/>
            <person name="Yoshinaga Y."/>
            <person name="Zwiers L.-H."/>
            <person name="Turgeon B."/>
            <person name="Goodwin S."/>
            <person name="Spatafora J."/>
            <person name="Crous P."/>
            <person name="Grigoriev I."/>
        </authorList>
    </citation>
    <scope>NUCLEOTIDE SEQUENCE</scope>
    <source>
        <strain evidence="2">CBS 130266</strain>
    </source>
</reference>
<feature type="compositionally biased region" description="Polar residues" evidence="1">
    <location>
        <begin position="747"/>
        <end position="769"/>
    </location>
</feature>
<organism evidence="2 3">
    <name type="scientific">Tothia fuscella</name>
    <dbReference type="NCBI Taxonomy" id="1048955"/>
    <lineage>
        <taxon>Eukaryota</taxon>
        <taxon>Fungi</taxon>
        <taxon>Dikarya</taxon>
        <taxon>Ascomycota</taxon>
        <taxon>Pezizomycotina</taxon>
        <taxon>Dothideomycetes</taxon>
        <taxon>Pleosporomycetidae</taxon>
        <taxon>Venturiales</taxon>
        <taxon>Cylindrosympodiaceae</taxon>
        <taxon>Tothia</taxon>
    </lineage>
</organism>
<proteinExistence type="predicted"/>
<feature type="region of interest" description="Disordered" evidence="1">
    <location>
        <begin position="376"/>
        <end position="449"/>
    </location>
</feature>
<keyword evidence="3" id="KW-1185">Reference proteome</keyword>
<name>A0A9P4P3V2_9PEZI</name>
<dbReference type="Proteomes" id="UP000800235">
    <property type="component" value="Unassembled WGS sequence"/>
</dbReference>
<dbReference type="EMBL" id="MU007009">
    <property type="protein sequence ID" value="KAF2436860.1"/>
    <property type="molecule type" value="Genomic_DNA"/>
</dbReference>
<sequence>MDIWGGDPWNDTAKAEETSKKELGDGTAPSGFLAGFQDEAEWGDYEEDFGWGSSGNGIKGYRVDGDVRAPFAPATVSPGWHEDEEPTSMPMGVAMAENKELDAVAEKLSTPVSPKSEVEEEDSRPEDESTVSESMDIPLSVPLANPTSNVVLAGSARSSASDNGQAVSRSLSCSERSNGETGQTPGSTISSVDKSNNMPQNPKGWRGVNEVASPSTEPWDEDGGDEDDFGEFEEETQHELSSPKELVRDIISEIPLEFPEKHSSTLASHLKFNYDPALVGQLFQKASSSESRPEVGPDIIGTSSARKSWYRLTRQQTMREFNEGFSADNYVRIAWPRSTVRKETLKIVSRWASEDRISGRVAFGEHLPVASTFGWDGSDPSSSTRLHKRRSSMKKSTTMAVERPPQSVQAAMKTPISSKPAENSSENSAIPPPVAQFSWSSSPQTAEAPDRTFAVNDAQLDALFDSQAPKIIPSQPFRNPLNKKPRLRSSSTTCKTSSAPAVANHRRTATAIVAGDNRSSFVPLDPPPLLKGSPSSVVVSDTSSPSDKLPAVPFSAFSFPSLKIDRTHEALDGTQKDLEEGNAWGGMPSAPATPIQEPSTPARLFTDSSPKFTSPDSSSRVLRKPTPLIVPHLPPMTLPVGPLSPARKAAFEAARVTRSLGSQQRSDSLMDDGNSTKASHSMEETDAAIIMSEASLPEAPDPSTEIMSSPILTSNPFGNDLPIKRDPLLNADLSVFDDVPTFAPSPATASSNVSASQTRQNRNPISSTDQDNETAKAIIRSIPDLSYMLR</sequence>
<gene>
    <name evidence="2" type="ORF">EJ08DRAFT_644437</name>
</gene>
<feature type="region of interest" description="Disordered" evidence="1">
    <location>
        <begin position="658"/>
        <end position="678"/>
    </location>
</feature>
<feature type="region of interest" description="Disordered" evidence="1">
    <location>
        <begin position="745"/>
        <end position="772"/>
    </location>
</feature>
<feature type="compositionally biased region" description="Acidic residues" evidence="1">
    <location>
        <begin position="218"/>
        <end position="234"/>
    </location>
</feature>
<feature type="region of interest" description="Disordered" evidence="1">
    <location>
        <begin position="45"/>
        <end position="64"/>
    </location>
</feature>
<dbReference type="AlphaFoldDB" id="A0A9P4P3V2"/>
<feature type="region of interest" description="Disordered" evidence="1">
    <location>
        <begin position="69"/>
        <end position="244"/>
    </location>
</feature>
<feature type="region of interest" description="Disordered" evidence="1">
    <location>
        <begin position="1"/>
        <end position="39"/>
    </location>
</feature>
<feature type="region of interest" description="Disordered" evidence="1">
    <location>
        <begin position="582"/>
        <end position="622"/>
    </location>
</feature>
<feature type="compositionally biased region" description="Polar residues" evidence="1">
    <location>
        <begin position="145"/>
        <end position="200"/>
    </location>
</feature>
<feature type="compositionally biased region" description="Acidic residues" evidence="1">
    <location>
        <begin position="118"/>
        <end position="130"/>
    </location>
</feature>
<feature type="compositionally biased region" description="Low complexity" evidence="1">
    <location>
        <begin position="606"/>
        <end position="619"/>
    </location>
</feature>
<protein>
    <submittedName>
        <fullName evidence="2">Uncharacterized protein</fullName>
    </submittedName>
</protein>
<evidence type="ECO:0000256" key="1">
    <source>
        <dbReference type="SAM" id="MobiDB-lite"/>
    </source>
</evidence>
<feature type="compositionally biased region" description="Polar residues" evidence="1">
    <location>
        <begin position="659"/>
        <end position="678"/>
    </location>
</feature>
<accession>A0A9P4P3V2</accession>